<reference evidence="7 8" key="1">
    <citation type="submission" date="2022-06" db="EMBL/GenBank/DDBJ databases">
        <title>Genomic Encyclopedia of Archaeal and Bacterial Type Strains, Phase II (KMG-II): from individual species to whole genera.</title>
        <authorList>
            <person name="Goeker M."/>
        </authorList>
    </citation>
    <scope>NUCLEOTIDE SEQUENCE [LARGE SCALE GENOMIC DNA]</scope>
    <source>
        <strain evidence="7 8">DSM 45037</strain>
    </source>
</reference>
<keyword evidence="8" id="KW-1185">Reference proteome</keyword>
<feature type="transmembrane region" description="Helical" evidence="5">
    <location>
        <begin position="55"/>
        <end position="73"/>
    </location>
</feature>
<evidence type="ECO:0000313" key="8">
    <source>
        <dbReference type="Proteomes" id="UP001205740"/>
    </source>
</evidence>
<keyword evidence="2 5" id="KW-0812">Transmembrane</keyword>
<sequence>MTVDTALETVRRRQNALPTPIRTRTRRVWYSLIPVLQCAIAAGVSWAVAHDVIGHSQPFFAPIAAVISLGVSLGQRWRRAVEMVVGVTVGIGVGDLIVSLIGTGAWQISVVVGLAMTVAVAVDRGPLVPLQAGSSAVLVATLLPPGGPAGVNRMVDALVGGVIGVLIVALVPTHPVLRARRDAAAVLHTMAGVVDGIVDGLGARDVEIVSGALKRARSTQGAIDTMRSDLSGGREISRISPLYWNSRRRLSRLEATADPIDNAVRNLRVLARRAVSAIQADEPVHDEVVDVVADLVGALDVLRRMLLADPGESPDGADAARVLRTIARKAKPELVAGGGLSETVILAQVRSIVVDLLMVSGLKRESALATLR</sequence>
<accession>A0ABT1H399</accession>
<evidence type="ECO:0000256" key="2">
    <source>
        <dbReference type="ARBA" id="ARBA00022692"/>
    </source>
</evidence>
<organism evidence="7 8">
    <name type="scientific">Williamsia serinedens</name>
    <dbReference type="NCBI Taxonomy" id="391736"/>
    <lineage>
        <taxon>Bacteria</taxon>
        <taxon>Bacillati</taxon>
        <taxon>Actinomycetota</taxon>
        <taxon>Actinomycetes</taxon>
        <taxon>Mycobacteriales</taxon>
        <taxon>Nocardiaceae</taxon>
        <taxon>Williamsia</taxon>
    </lineage>
</organism>
<keyword evidence="4 5" id="KW-0472">Membrane</keyword>
<feature type="transmembrane region" description="Helical" evidence="5">
    <location>
        <begin position="28"/>
        <end position="49"/>
    </location>
</feature>
<dbReference type="InterPro" id="IPR049453">
    <property type="entry name" value="Memb_transporter_dom"/>
</dbReference>
<name>A0ABT1H399_9NOCA</name>
<evidence type="ECO:0000256" key="5">
    <source>
        <dbReference type="SAM" id="Phobius"/>
    </source>
</evidence>
<dbReference type="RefSeq" id="WP_253655219.1">
    <property type="nucleotide sequence ID" value="NZ_BAAAOE010000001.1"/>
</dbReference>
<evidence type="ECO:0000256" key="3">
    <source>
        <dbReference type="ARBA" id="ARBA00022989"/>
    </source>
</evidence>
<dbReference type="Proteomes" id="UP001205740">
    <property type="component" value="Unassembled WGS sequence"/>
</dbReference>
<feature type="domain" description="Integral membrane bound transporter" evidence="6">
    <location>
        <begin position="46"/>
        <end position="167"/>
    </location>
</feature>
<keyword evidence="3 5" id="KW-1133">Transmembrane helix</keyword>
<protein>
    <submittedName>
        <fullName evidence="7">Uncharacterized membrane protein YgaE, UPF0421/DUF939 family</fullName>
    </submittedName>
</protein>
<comment type="caution">
    <text evidence="7">The sequence shown here is derived from an EMBL/GenBank/DDBJ whole genome shotgun (WGS) entry which is preliminary data.</text>
</comment>
<evidence type="ECO:0000313" key="7">
    <source>
        <dbReference type="EMBL" id="MCP2161626.1"/>
    </source>
</evidence>
<feature type="transmembrane region" description="Helical" evidence="5">
    <location>
        <begin position="157"/>
        <end position="177"/>
    </location>
</feature>
<gene>
    <name evidence="7" type="ORF">LX12_002825</name>
</gene>
<feature type="transmembrane region" description="Helical" evidence="5">
    <location>
        <begin position="80"/>
        <end position="98"/>
    </location>
</feature>
<proteinExistence type="predicted"/>
<dbReference type="Pfam" id="PF13515">
    <property type="entry name" value="FUSC_2"/>
    <property type="match status" value="1"/>
</dbReference>
<comment type="subcellular location">
    <subcellularLocation>
        <location evidence="1">Membrane</location>
        <topology evidence="1">Multi-pass membrane protein</topology>
    </subcellularLocation>
</comment>
<dbReference type="EMBL" id="JAMTCG010000005">
    <property type="protein sequence ID" value="MCP2161626.1"/>
    <property type="molecule type" value="Genomic_DNA"/>
</dbReference>
<evidence type="ECO:0000256" key="4">
    <source>
        <dbReference type="ARBA" id="ARBA00023136"/>
    </source>
</evidence>
<evidence type="ECO:0000256" key="1">
    <source>
        <dbReference type="ARBA" id="ARBA00004141"/>
    </source>
</evidence>
<evidence type="ECO:0000259" key="6">
    <source>
        <dbReference type="Pfam" id="PF13515"/>
    </source>
</evidence>